<dbReference type="InterPro" id="IPR027417">
    <property type="entry name" value="P-loop_NTPase"/>
</dbReference>
<comment type="caution">
    <text evidence="3">The sequence shown here is derived from an EMBL/GenBank/DDBJ whole genome shotgun (WGS) entry which is preliminary data.</text>
</comment>
<organism evidence="3 4">
    <name type="scientific">Lentinula aciculospora</name>
    <dbReference type="NCBI Taxonomy" id="153920"/>
    <lineage>
        <taxon>Eukaryota</taxon>
        <taxon>Fungi</taxon>
        <taxon>Dikarya</taxon>
        <taxon>Basidiomycota</taxon>
        <taxon>Agaricomycotina</taxon>
        <taxon>Agaricomycetes</taxon>
        <taxon>Agaricomycetidae</taxon>
        <taxon>Agaricales</taxon>
        <taxon>Marasmiineae</taxon>
        <taxon>Omphalotaceae</taxon>
        <taxon>Lentinula</taxon>
    </lineage>
</organism>
<dbReference type="Gene3D" id="3.40.50.300">
    <property type="entry name" value="P-loop containing nucleotide triphosphate hydrolases"/>
    <property type="match status" value="1"/>
</dbReference>
<dbReference type="InterPro" id="IPR056884">
    <property type="entry name" value="NPHP3-like_N"/>
</dbReference>
<evidence type="ECO:0000313" key="3">
    <source>
        <dbReference type="EMBL" id="KAJ4490793.1"/>
    </source>
</evidence>
<sequence length="890" mass="100286">MTSLSQAFPQTHTSGTIVTTAASKSIPIPEIATARTIGLLTRIRRFGTRHETMVAGLGDSWLLFKRVAGDLPVPFLSAALEGVSFVEEKFSLNRKNAKDLKDLKEKLNRFVSTVNHYQGEDAVKVQLRDNECRRCSGVMNILGNKLEALANKYKQDSTPSALIKSSKYANDLAGIVADMNDMVSGMMLHSVLASEENTMKIRAKQLLDDLPRSQTAESDKAVKKTCHPDIRTKVISKIAEWVNGSDARRMFWLNGPPASGKTSIIADVIKRIESAESSPTRKVVVVDFLCTRVLIESGNANVIIPTLAYQLAGKDSAYRRNLLHYLELISASGQSLRSIATDWEPTKQFEELIMKPMASNPVSESKPGGEPKTIVLVVDSLEECAPDQYSYNSIGRNLVTNLLQGLGAGVKQVTNLKIIVSSRPTTVISSQLEGSSGIVVPYDMYQYLNTSDAEDDIQKFYEAELKTIQTQEVSIDGRWPSPDTVLKLVKKTGNSFLIAQTILWNPGHIYTPILDQVVQRLSPGELDPFRKAIMTIILLRRLMSVEDLAAILRLKAFGVQRSLRGVLSIMVVPTPMSHQKSTAVQRVADVIRVHDTAFIDYMREKTIAHPKVWINPTVHNSAMSVYLLRFLNDRLRYISHLSEFDEIHEKTFEVLEYRNNSTQKKLNRVVVYASRFWMYHLSESEMNSNRFLEPREFTEWAKYQVQVVQELKEFLQQGRVLSWVVVLERTGVVEETRIQLRKVKLWLDKFQSTIVIKALKTGEVETTGSTDASGWVWRRNSVLSQKSLSDPRTTVPVVTENVQYDEQDRTKTMKLIEQSLQYLDSEEHKDQLAEVRNARVEAGSVSMAAGEEFKSNWEADSSQGLRQFMSPQYPDEVRKKAKDLFKALGK</sequence>
<evidence type="ECO:0000259" key="2">
    <source>
        <dbReference type="Pfam" id="PF24883"/>
    </source>
</evidence>
<dbReference type="PANTHER" id="PTHR10039">
    <property type="entry name" value="AMELOGENIN"/>
    <property type="match status" value="1"/>
</dbReference>
<proteinExistence type="predicted"/>
<dbReference type="Proteomes" id="UP001150266">
    <property type="component" value="Unassembled WGS sequence"/>
</dbReference>
<name>A0A9W9DX87_9AGAR</name>
<gene>
    <name evidence="3" type="ORF">J3R30DRAFT_3752220</name>
</gene>
<keyword evidence="4" id="KW-1185">Reference proteome</keyword>
<dbReference type="PANTHER" id="PTHR10039:SF14">
    <property type="entry name" value="NACHT DOMAIN-CONTAINING PROTEIN"/>
    <property type="match status" value="1"/>
</dbReference>
<feature type="domain" description="Nephrocystin 3-like N-terminal" evidence="2">
    <location>
        <begin position="237"/>
        <end position="423"/>
    </location>
</feature>
<keyword evidence="1" id="KW-0677">Repeat</keyword>
<dbReference type="EMBL" id="JAOTPV010000001">
    <property type="protein sequence ID" value="KAJ4490793.1"/>
    <property type="molecule type" value="Genomic_DNA"/>
</dbReference>
<evidence type="ECO:0000256" key="1">
    <source>
        <dbReference type="ARBA" id="ARBA00022737"/>
    </source>
</evidence>
<reference evidence="3" key="1">
    <citation type="submission" date="2022-08" db="EMBL/GenBank/DDBJ databases">
        <title>A Global Phylogenomic Analysis of the Shiitake Genus Lentinula.</title>
        <authorList>
            <consortium name="DOE Joint Genome Institute"/>
            <person name="Sierra-Patev S."/>
            <person name="Min B."/>
            <person name="Naranjo-Ortiz M."/>
            <person name="Looney B."/>
            <person name="Konkel Z."/>
            <person name="Slot J.C."/>
            <person name="Sakamoto Y."/>
            <person name="Steenwyk J.L."/>
            <person name="Rokas A."/>
            <person name="Carro J."/>
            <person name="Camarero S."/>
            <person name="Ferreira P."/>
            <person name="Molpeceres G."/>
            <person name="Ruiz-Duenas F.J."/>
            <person name="Serrano A."/>
            <person name="Henrissat B."/>
            <person name="Drula E."/>
            <person name="Hughes K.W."/>
            <person name="Mata J.L."/>
            <person name="Ishikawa N.K."/>
            <person name="Vargas-Isla R."/>
            <person name="Ushijima S."/>
            <person name="Smith C.A."/>
            <person name="Ahrendt S."/>
            <person name="Andreopoulos W."/>
            <person name="He G."/>
            <person name="Labutti K."/>
            <person name="Lipzen A."/>
            <person name="Ng V."/>
            <person name="Riley R."/>
            <person name="Sandor L."/>
            <person name="Barry K."/>
            <person name="Martinez A.T."/>
            <person name="Xiao Y."/>
            <person name="Gibbons J.G."/>
            <person name="Terashima K."/>
            <person name="Grigoriev I.V."/>
            <person name="Hibbett D.S."/>
        </authorList>
    </citation>
    <scope>NUCLEOTIDE SEQUENCE</scope>
    <source>
        <strain evidence="3">JLM2183</strain>
    </source>
</reference>
<protein>
    <recommendedName>
        <fullName evidence="2">Nephrocystin 3-like N-terminal domain-containing protein</fullName>
    </recommendedName>
</protein>
<accession>A0A9W9DX87</accession>
<dbReference type="Pfam" id="PF24883">
    <property type="entry name" value="NPHP3_N"/>
    <property type="match status" value="1"/>
</dbReference>
<dbReference type="AlphaFoldDB" id="A0A9W9DX87"/>
<dbReference type="OrthoDB" id="2903530at2759"/>
<evidence type="ECO:0000313" key="4">
    <source>
        <dbReference type="Proteomes" id="UP001150266"/>
    </source>
</evidence>